<evidence type="ECO:0008006" key="4">
    <source>
        <dbReference type="Google" id="ProtNLM"/>
    </source>
</evidence>
<dbReference type="RefSeq" id="WP_116721654.1">
    <property type="nucleotide sequence ID" value="NZ_CP011524.1"/>
</dbReference>
<accession>A0A2U1CDT1</accession>
<reference evidence="2 3" key="1">
    <citation type="submission" date="2018-04" db="EMBL/GenBank/DDBJ databases">
        <title>Genomic Encyclopedia of Type Strains, Phase IV (KMG-IV): sequencing the most valuable type-strain genomes for metagenomic binning, comparative biology and taxonomic classification.</title>
        <authorList>
            <person name="Goeker M."/>
        </authorList>
    </citation>
    <scope>NUCLEOTIDE SEQUENCE [LARGE SCALE GENOMIC DNA]</scope>
    <source>
        <strain evidence="2 3">DSM 26588</strain>
    </source>
</reference>
<proteinExistence type="predicted"/>
<evidence type="ECO:0000313" key="3">
    <source>
        <dbReference type="Proteomes" id="UP000245778"/>
    </source>
</evidence>
<sequence length="745" mass="84352">MSRKRMFKTVISCTLIISMLLPYVEAVVPSYSNSEVLQDDVFIEPYAETNADYFHTGIDAPADRDIEELLACTDISLDDKGRTASVHLEQNTGLTPGEVKSLFGQITYAKANTLELDPVYELQAEIMQIYEIRPEIQMIQDGFGYTYEEIDSAIFYHGDLGALQKSLKGFLTAQKYYSLKPEEKSDILDLIFGGYTNSQAFAAYISSGILNKPIQQLISDKQTEIVEDREQTEEVFVEDGQEEDRKALAALMGVPYITLDTFLEGSTESVESLRTAYIQARNNFYRSTNEQKVLPANAVQDAGGGYTPEEILDEPFSYDSIGEVSINLNTGSFKYSENDLILPRKNGLSLEINRIFDPDSAWAYLPMGEFDTDSTSTAVEVGYRCYLWENYGADEEAIYSEISDITRYTFTDSSLNSLVLSERGFIACDYELAAAYKMQLDSEETWVAAARDRYGDSCIIVIEPEIRPVEPAFSAAFFNYGLTYNYLINEFGMGHGWRLGFSTIETYSAGYEEQKQRLIMRDGTRHNIESVVGTTVDFENYTLKDIRLEKKSNGYSGAVYTLFYKDGTVEYFDAQGRNIAIVDRFGNAITLEYTYKNAASKSAVSQIKITDTLGNIVIVKEENVASVSYVDGIKDTKHRYNKRWTLSLNGDIVRNYYSYEISSGRYLVGVQDELGQYTYYSSGIGSYDYNCFIDQSATNDGIGKKASISYIDYPQRMQKKFYVGNQKCQNRHSWLCRNTRNFQLL</sequence>
<feature type="signal peptide" evidence="1">
    <location>
        <begin position="1"/>
        <end position="26"/>
    </location>
</feature>
<comment type="caution">
    <text evidence="2">The sequence shown here is derived from an EMBL/GenBank/DDBJ whole genome shotgun (WGS) entry which is preliminary data.</text>
</comment>
<name>A0A2U1CDT1_9FIRM</name>
<dbReference type="GeneID" id="93229196"/>
<dbReference type="EMBL" id="QEKK01000002">
    <property type="protein sequence ID" value="PVY59082.1"/>
    <property type="molecule type" value="Genomic_DNA"/>
</dbReference>
<evidence type="ECO:0000313" key="2">
    <source>
        <dbReference type="EMBL" id="PVY59082.1"/>
    </source>
</evidence>
<feature type="chain" id="PRO_5015587522" description="YD repeat-containing protein" evidence="1">
    <location>
        <begin position="27"/>
        <end position="745"/>
    </location>
</feature>
<keyword evidence="1" id="KW-0732">Signal</keyword>
<dbReference type="AlphaFoldDB" id="A0A2U1CDT1"/>
<protein>
    <recommendedName>
        <fullName evidence="4">YD repeat-containing protein</fullName>
    </recommendedName>
</protein>
<organism evidence="2 3">
    <name type="scientific">Intestinimonas butyriciproducens</name>
    <dbReference type="NCBI Taxonomy" id="1297617"/>
    <lineage>
        <taxon>Bacteria</taxon>
        <taxon>Bacillati</taxon>
        <taxon>Bacillota</taxon>
        <taxon>Clostridia</taxon>
        <taxon>Eubacteriales</taxon>
        <taxon>Intestinimonas</taxon>
    </lineage>
</organism>
<dbReference type="OrthoDB" id="513777at2"/>
<evidence type="ECO:0000256" key="1">
    <source>
        <dbReference type="SAM" id="SignalP"/>
    </source>
</evidence>
<dbReference type="Proteomes" id="UP000245778">
    <property type="component" value="Unassembled WGS sequence"/>
</dbReference>
<gene>
    <name evidence="2" type="ORF">C7373_10263</name>
</gene>